<comment type="caution">
    <text evidence="1">The sequence shown here is derived from an EMBL/GenBank/DDBJ whole genome shotgun (WGS) entry which is preliminary data.</text>
</comment>
<proteinExistence type="predicted"/>
<gene>
    <name evidence="1" type="ORF">SMACR_09447</name>
</gene>
<evidence type="ECO:0000313" key="1">
    <source>
        <dbReference type="EMBL" id="KAA8624298.1"/>
    </source>
</evidence>
<dbReference type="EMBL" id="NMPR01000238">
    <property type="protein sequence ID" value="KAA8624298.1"/>
    <property type="molecule type" value="Genomic_DNA"/>
</dbReference>
<name>A0A8S8ZGB3_SORMA</name>
<dbReference type="Proteomes" id="UP000433876">
    <property type="component" value="Unassembled WGS sequence"/>
</dbReference>
<evidence type="ECO:0000313" key="2">
    <source>
        <dbReference type="Proteomes" id="UP000433876"/>
    </source>
</evidence>
<protein>
    <submittedName>
        <fullName evidence="1">Uncharacterized protein</fullName>
    </submittedName>
</protein>
<sequence>MYGILHAGGVYCGRCLVRPSPAPGRSCPHCYAMRTADTLRRRMEALIRRAKINLQATIDVVPVENQEQDAEAAAQAVDNAHLACIQSSPILEAAFEILARMHGIHVEKAVEAEGVLIAALTRTEEVTNLVADALLAVVPRQAGLG</sequence>
<reference evidence="1 2" key="1">
    <citation type="submission" date="2017-07" db="EMBL/GenBank/DDBJ databases">
        <title>Genome sequence of the Sordaria macrospora wild type strain R19027.</title>
        <authorList>
            <person name="Nowrousian M."/>
            <person name="Teichert I."/>
            <person name="Kueck U."/>
        </authorList>
    </citation>
    <scope>NUCLEOTIDE SEQUENCE [LARGE SCALE GENOMIC DNA]</scope>
    <source>
        <strain evidence="1 2">R19027</strain>
        <tissue evidence="1">Mycelium</tissue>
    </source>
</reference>
<dbReference type="VEuPathDB" id="FungiDB:SMAC_09447"/>
<accession>A0A8S8ZGB3</accession>
<dbReference type="AlphaFoldDB" id="A0A8S8ZGB3"/>
<organism evidence="1 2">
    <name type="scientific">Sordaria macrospora</name>
    <dbReference type="NCBI Taxonomy" id="5147"/>
    <lineage>
        <taxon>Eukaryota</taxon>
        <taxon>Fungi</taxon>
        <taxon>Dikarya</taxon>
        <taxon>Ascomycota</taxon>
        <taxon>Pezizomycotina</taxon>
        <taxon>Sordariomycetes</taxon>
        <taxon>Sordariomycetidae</taxon>
        <taxon>Sordariales</taxon>
        <taxon>Sordariaceae</taxon>
        <taxon>Sordaria</taxon>
    </lineage>
</organism>